<evidence type="ECO:0000256" key="1">
    <source>
        <dbReference type="SAM" id="SignalP"/>
    </source>
</evidence>
<evidence type="ECO:0000313" key="2">
    <source>
        <dbReference type="EMBL" id="MST84954.1"/>
    </source>
</evidence>
<dbReference type="RefSeq" id="WP_154534543.1">
    <property type="nucleotide sequence ID" value="NZ_VUNG01000025.1"/>
</dbReference>
<proteinExistence type="predicted"/>
<accession>A0A7K0KGH7</accession>
<keyword evidence="3" id="KW-1185">Reference proteome</keyword>
<keyword evidence="1" id="KW-0732">Signal</keyword>
<gene>
    <name evidence="2" type="ORF">FYJ73_09785</name>
</gene>
<reference evidence="2 3" key="1">
    <citation type="submission" date="2019-08" db="EMBL/GenBank/DDBJ databases">
        <title>In-depth cultivation of the pig gut microbiome towards novel bacterial diversity and tailored functional studies.</title>
        <authorList>
            <person name="Wylensek D."/>
            <person name="Hitch T.C.A."/>
            <person name="Clavel T."/>
        </authorList>
    </citation>
    <scope>NUCLEOTIDE SEQUENCE [LARGE SCALE GENOMIC DNA]</scope>
    <source>
        <strain evidence="2 3">LKV-178-WT-2A</strain>
    </source>
</reference>
<organism evidence="2 3">
    <name type="scientific">Hallella mizrahii</name>
    <dbReference type="NCBI Taxonomy" id="2606637"/>
    <lineage>
        <taxon>Bacteria</taxon>
        <taxon>Pseudomonadati</taxon>
        <taxon>Bacteroidota</taxon>
        <taxon>Bacteroidia</taxon>
        <taxon>Bacteroidales</taxon>
        <taxon>Prevotellaceae</taxon>
        <taxon>Hallella</taxon>
    </lineage>
</organism>
<comment type="caution">
    <text evidence="2">The sequence shown here is derived from an EMBL/GenBank/DDBJ whole genome shotgun (WGS) entry which is preliminary data.</text>
</comment>
<protein>
    <recommendedName>
        <fullName evidence="4">Lipoprotein</fullName>
    </recommendedName>
</protein>
<dbReference type="EMBL" id="VUNG01000025">
    <property type="protein sequence ID" value="MST84954.1"/>
    <property type="molecule type" value="Genomic_DNA"/>
</dbReference>
<name>A0A7K0KGH7_9BACT</name>
<sequence length="143" mass="16737">MKKIGFRFLVLLLFTGLTLTACHHQTLEDRAEKECKDYTAQYCPTPYQGNTRTDSIGFNRATRTFNYYYLVNGKLDDARIFTARHDTLRTILLSGLKEDTRNKAFKDKGYSFHYVFRSASSKKVLLDVVFHKKDYAMIKKTRK</sequence>
<feature type="signal peptide" evidence="1">
    <location>
        <begin position="1"/>
        <end position="21"/>
    </location>
</feature>
<dbReference type="AlphaFoldDB" id="A0A7K0KGH7"/>
<feature type="chain" id="PRO_5029683318" description="Lipoprotein" evidence="1">
    <location>
        <begin position="22"/>
        <end position="143"/>
    </location>
</feature>
<evidence type="ECO:0000313" key="3">
    <source>
        <dbReference type="Proteomes" id="UP000438914"/>
    </source>
</evidence>
<dbReference type="Proteomes" id="UP000438914">
    <property type="component" value="Unassembled WGS sequence"/>
</dbReference>
<dbReference type="PROSITE" id="PS51257">
    <property type="entry name" value="PROKAR_LIPOPROTEIN"/>
    <property type="match status" value="1"/>
</dbReference>
<evidence type="ECO:0008006" key="4">
    <source>
        <dbReference type="Google" id="ProtNLM"/>
    </source>
</evidence>